<dbReference type="PANTHER" id="PTHR43065:SF42">
    <property type="entry name" value="TWO-COMPONENT SENSOR PPRA"/>
    <property type="match status" value="1"/>
</dbReference>
<dbReference type="Gene3D" id="1.10.287.130">
    <property type="match status" value="1"/>
</dbReference>
<gene>
    <name evidence="4" type="ORF">A4W93_26290</name>
</gene>
<dbReference type="NCBIfam" id="TIGR00229">
    <property type="entry name" value="sensory_box"/>
    <property type="match status" value="1"/>
</dbReference>
<dbReference type="SMART" id="SM00091">
    <property type="entry name" value="PAS"/>
    <property type="match status" value="1"/>
</dbReference>
<evidence type="ECO:0000256" key="3">
    <source>
        <dbReference type="ARBA" id="ARBA00022553"/>
    </source>
</evidence>
<dbReference type="EMBL" id="CP015118">
    <property type="protein sequence ID" value="ARN23128.1"/>
    <property type="molecule type" value="Genomic_DNA"/>
</dbReference>
<dbReference type="SMART" id="SM00387">
    <property type="entry name" value="HATPase_c"/>
    <property type="match status" value="1"/>
</dbReference>
<dbReference type="Pfam" id="PF00072">
    <property type="entry name" value="Response_reg"/>
    <property type="match status" value="1"/>
</dbReference>
<sequence>MTARDRSSRRWPDAGGDVAALMRADGWESTALGPPERWPANLKSVIGLMLPAHVQIVLFWGPQYVAFYNDVYAPTIGNKHPRALGRPAIESWTELWDDLEPLLAKVRTTGETVSAADRPFRIERHGFLEEVYFDISYSAVSGDDGGVAGVLCIVNETTGRVVASRERDRAEATLRANQDELARVNTSLEERVARRTRDLDRVWRLATDLMMISRLDGTIQAINPAWLAQLGWQPADLVGQPYIDLVHPDDRARSLEEAARLGAGLATRHFENRWRHRDGTYRTVAWTAVPEAGFVHAVGRDITAESAAAEALREAEAQLRQSQKMEAVGQLTGGIAHDFNNLLQGISGSLEVVRKRIAQGRPGEIERHVDAALGATQKAASLTHRLLAFSRRQPLDPKPVRPNPLVGSMEDLLRRTLGEHIALEMVLAEGVWTTLCDPNQLENALLNLAINARDAMPGGGTLEIETRNLHREAGHPAGPGEYVCISVTDTGIGMPPDVAARAFEPFFTTKPIGQGTGLGLSMIYGFALQSEGFCHIDTAVGRGTTVTLALPRHHGTDTGEDEAADDPACHAERGEAVLVVEDDPVVRSLIVDVLGEHGYRVSTAADGPEGLARVQAPGPIDLLLTDIGLPGLDGRRLADAARAARPGLKVLFMTGYASEAAAAHGFLEAGMGIVTKPFTMDGLVARVSDLLAAGRH</sequence>
<dbReference type="PROSITE" id="PS50112">
    <property type="entry name" value="PAS"/>
    <property type="match status" value="1"/>
</dbReference>
<dbReference type="SUPFAM" id="SSF55874">
    <property type="entry name" value="ATPase domain of HSP90 chaperone/DNA topoisomerase II/histidine kinase"/>
    <property type="match status" value="1"/>
</dbReference>
<dbReference type="GO" id="GO:0000155">
    <property type="term" value="F:phosphorelay sensor kinase activity"/>
    <property type="evidence" value="ECO:0007669"/>
    <property type="project" value="InterPro"/>
</dbReference>
<dbReference type="Pfam" id="PF08447">
    <property type="entry name" value="PAS_3"/>
    <property type="match status" value="1"/>
</dbReference>
<dbReference type="OrthoDB" id="9792270at2"/>
<dbReference type="InterPro" id="IPR013655">
    <property type="entry name" value="PAS_fold_3"/>
</dbReference>
<dbReference type="SMART" id="SM00086">
    <property type="entry name" value="PAC"/>
    <property type="match status" value="2"/>
</dbReference>
<dbReference type="Proteomes" id="UP000193427">
    <property type="component" value="Chromosome"/>
</dbReference>
<dbReference type="InterPro" id="IPR005467">
    <property type="entry name" value="His_kinase_dom"/>
</dbReference>
<dbReference type="InterPro" id="IPR035965">
    <property type="entry name" value="PAS-like_dom_sf"/>
</dbReference>
<dbReference type="InterPro" id="IPR001789">
    <property type="entry name" value="Sig_transdc_resp-reg_receiver"/>
</dbReference>
<evidence type="ECO:0000256" key="2">
    <source>
        <dbReference type="ARBA" id="ARBA00012438"/>
    </source>
</evidence>
<dbReference type="InterPro" id="IPR011006">
    <property type="entry name" value="CheY-like_superfamily"/>
</dbReference>
<dbReference type="Gene3D" id="3.40.50.2300">
    <property type="match status" value="1"/>
</dbReference>
<dbReference type="EC" id="2.7.13.3" evidence="2"/>
<dbReference type="PROSITE" id="PS50109">
    <property type="entry name" value="HIS_KIN"/>
    <property type="match status" value="1"/>
</dbReference>
<dbReference type="SMART" id="SM00448">
    <property type="entry name" value="REC"/>
    <property type="match status" value="1"/>
</dbReference>
<keyword evidence="5" id="KW-1185">Reference proteome</keyword>
<dbReference type="InterPro" id="IPR003661">
    <property type="entry name" value="HisK_dim/P_dom"/>
</dbReference>
<dbReference type="STRING" id="946333.A4W93_26290"/>
<organism evidence="4 5">
    <name type="scientific">Piscinibacter gummiphilus</name>
    <dbReference type="NCBI Taxonomy" id="946333"/>
    <lineage>
        <taxon>Bacteria</taxon>
        <taxon>Pseudomonadati</taxon>
        <taxon>Pseudomonadota</taxon>
        <taxon>Betaproteobacteria</taxon>
        <taxon>Burkholderiales</taxon>
        <taxon>Sphaerotilaceae</taxon>
        <taxon>Piscinibacter</taxon>
    </lineage>
</organism>
<name>A0A1W6LFZ3_9BURK</name>
<dbReference type="SUPFAM" id="SSF52172">
    <property type="entry name" value="CheY-like"/>
    <property type="match status" value="1"/>
</dbReference>
<dbReference type="KEGG" id="rgu:A4W93_26290"/>
<dbReference type="PRINTS" id="PR00344">
    <property type="entry name" value="BCTRLSENSOR"/>
</dbReference>
<dbReference type="Pfam" id="PF00512">
    <property type="entry name" value="HisKA"/>
    <property type="match status" value="1"/>
</dbReference>
<evidence type="ECO:0000313" key="4">
    <source>
        <dbReference type="EMBL" id="ARN23128.1"/>
    </source>
</evidence>
<keyword evidence="3" id="KW-0597">Phosphoprotein</keyword>
<dbReference type="InterPro" id="IPR036890">
    <property type="entry name" value="HATPase_C_sf"/>
</dbReference>
<protein>
    <recommendedName>
        <fullName evidence="2">histidine kinase</fullName>
        <ecNumber evidence="2">2.7.13.3</ecNumber>
    </recommendedName>
</protein>
<evidence type="ECO:0000256" key="1">
    <source>
        <dbReference type="ARBA" id="ARBA00000085"/>
    </source>
</evidence>
<comment type="catalytic activity">
    <reaction evidence="1">
        <text>ATP + protein L-histidine = ADP + protein N-phospho-L-histidine.</text>
        <dbReference type="EC" id="2.7.13.3"/>
    </reaction>
</comment>
<dbReference type="SMART" id="SM00388">
    <property type="entry name" value="HisKA"/>
    <property type="match status" value="1"/>
</dbReference>
<dbReference type="Gene3D" id="3.30.450.20">
    <property type="entry name" value="PAS domain"/>
    <property type="match status" value="2"/>
</dbReference>
<reference evidence="4 5" key="1">
    <citation type="submission" date="2016-04" db="EMBL/GenBank/DDBJ databases">
        <title>Complete genome sequence of natural rubber-degrading, novel Gram-negative bacterium, Rhizobacter gummiphilus strain NS21.</title>
        <authorList>
            <person name="Tabata M."/>
            <person name="Kasai D."/>
            <person name="Fukuda M."/>
        </authorList>
    </citation>
    <scope>NUCLEOTIDE SEQUENCE [LARGE SCALE GENOMIC DNA]</scope>
    <source>
        <strain evidence="4 5">NS21</strain>
    </source>
</reference>
<evidence type="ECO:0000313" key="5">
    <source>
        <dbReference type="Proteomes" id="UP000193427"/>
    </source>
</evidence>
<proteinExistence type="predicted"/>
<dbReference type="SUPFAM" id="SSF47384">
    <property type="entry name" value="Homodimeric domain of signal transducing histidine kinase"/>
    <property type="match status" value="1"/>
</dbReference>
<dbReference type="InterPro" id="IPR036097">
    <property type="entry name" value="HisK_dim/P_sf"/>
</dbReference>
<dbReference type="Pfam" id="PF02518">
    <property type="entry name" value="HATPase_c"/>
    <property type="match status" value="1"/>
</dbReference>
<dbReference type="InterPro" id="IPR003594">
    <property type="entry name" value="HATPase_dom"/>
</dbReference>
<dbReference type="InterPro" id="IPR001610">
    <property type="entry name" value="PAC"/>
</dbReference>
<dbReference type="SUPFAM" id="SSF55785">
    <property type="entry name" value="PYP-like sensor domain (PAS domain)"/>
    <property type="match status" value="1"/>
</dbReference>
<dbReference type="PANTHER" id="PTHR43065">
    <property type="entry name" value="SENSOR HISTIDINE KINASE"/>
    <property type="match status" value="1"/>
</dbReference>
<dbReference type="InterPro" id="IPR004358">
    <property type="entry name" value="Sig_transdc_His_kin-like_C"/>
</dbReference>
<dbReference type="PROSITE" id="PS50110">
    <property type="entry name" value="RESPONSE_REGULATORY"/>
    <property type="match status" value="1"/>
</dbReference>
<dbReference type="InterPro" id="IPR000014">
    <property type="entry name" value="PAS"/>
</dbReference>
<dbReference type="CDD" id="cd00130">
    <property type="entry name" value="PAS"/>
    <property type="match status" value="1"/>
</dbReference>
<dbReference type="RefSeq" id="WP_085753441.1">
    <property type="nucleotide sequence ID" value="NZ_BSPR01000017.1"/>
</dbReference>
<accession>A0A1W6LFZ3</accession>
<dbReference type="Gene3D" id="3.30.565.10">
    <property type="entry name" value="Histidine kinase-like ATPase, C-terminal domain"/>
    <property type="match status" value="1"/>
</dbReference>
<dbReference type="AlphaFoldDB" id="A0A1W6LFZ3"/>